<reference evidence="1" key="1">
    <citation type="submission" date="2017-02" db="EMBL/GenBank/DDBJ databases">
        <title>Sunflower complete genome.</title>
        <authorList>
            <person name="Langlade N."/>
            <person name="Munos S."/>
        </authorList>
    </citation>
    <scope>NUCLEOTIDE SEQUENCE [LARGE SCALE GENOMIC DNA]</scope>
    <source>
        <tissue evidence="1">Leaves</tissue>
    </source>
</reference>
<dbReference type="EMBL" id="KZ113922">
    <property type="protein sequence ID" value="OTF84326.1"/>
    <property type="molecule type" value="Genomic_DNA"/>
</dbReference>
<protein>
    <submittedName>
        <fullName evidence="1">Uncharacterized protein</fullName>
    </submittedName>
</protein>
<organism evidence="1">
    <name type="scientific">Helianthus annuus</name>
    <name type="common">Common sunflower</name>
    <dbReference type="NCBI Taxonomy" id="4232"/>
    <lineage>
        <taxon>Eukaryota</taxon>
        <taxon>Viridiplantae</taxon>
        <taxon>Streptophyta</taxon>
        <taxon>Embryophyta</taxon>
        <taxon>Tracheophyta</taxon>
        <taxon>Spermatophyta</taxon>
        <taxon>Magnoliopsida</taxon>
        <taxon>eudicotyledons</taxon>
        <taxon>Gunneridae</taxon>
        <taxon>Pentapetalae</taxon>
        <taxon>asterids</taxon>
        <taxon>campanulids</taxon>
        <taxon>Asterales</taxon>
        <taxon>Asteraceae</taxon>
        <taxon>Asteroideae</taxon>
        <taxon>Heliantheae alliance</taxon>
        <taxon>Heliantheae</taxon>
        <taxon>Helianthus</taxon>
    </lineage>
</organism>
<accession>A0A1Y3BXT7</accession>
<proteinExistence type="predicted"/>
<evidence type="ECO:0000313" key="1">
    <source>
        <dbReference type="EMBL" id="OTF84326.1"/>
    </source>
</evidence>
<name>A0A1Y3BXT7_HELAN</name>
<gene>
    <name evidence="1" type="ORF">HannXRQ_Chr00c0601g0576541</name>
</gene>
<dbReference type="InParanoid" id="A0A1Y3BXT7"/>
<dbReference type="AlphaFoldDB" id="A0A1Y3BXT7"/>
<sequence>MQSRRSIQQYRMVIQNFLKYFPYNRFFFPNLTLATPMFEARCFLIRSRITNAWKSSIAISRGNPHRCNEVKGPRQSLTA</sequence>